<name>A0A815NWH9_9BILA</name>
<keyword evidence="8 10" id="KW-0333">Golgi apparatus</keyword>
<dbReference type="AlphaFoldDB" id="A0A815NWH9"/>
<dbReference type="OrthoDB" id="2139606at2759"/>
<dbReference type="EC" id="2.4.1.-" evidence="10"/>
<evidence type="ECO:0000256" key="7">
    <source>
        <dbReference type="ARBA" id="ARBA00022989"/>
    </source>
</evidence>
<protein>
    <recommendedName>
        <fullName evidence="10">Hexosyltransferase</fullName>
        <ecNumber evidence="10">2.4.1.-</ecNumber>
    </recommendedName>
</protein>
<dbReference type="Proteomes" id="UP000682733">
    <property type="component" value="Unassembled WGS sequence"/>
</dbReference>
<dbReference type="InterPro" id="IPR002659">
    <property type="entry name" value="Glyco_trans_31"/>
</dbReference>
<dbReference type="GO" id="GO:0000139">
    <property type="term" value="C:Golgi membrane"/>
    <property type="evidence" value="ECO:0007669"/>
    <property type="project" value="UniProtKB-SubCell"/>
</dbReference>
<dbReference type="GO" id="GO:0006493">
    <property type="term" value="P:protein O-linked glycosylation"/>
    <property type="evidence" value="ECO:0007669"/>
    <property type="project" value="TreeGrafter"/>
</dbReference>
<keyword evidence="4" id="KW-0808">Transferase</keyword>
<dbReference type="Proteomes" id="UP000677228">
    <property type="component" value="Unassembled WGS sequence"/>
</dbReference>
<evidence type="ECO:0000256" key="1">
    <source>
        <dbReference type="ARBA" id="ARBA00004323"/>
    </source>
</evidence>
<dbReference type="GO" id="GO:0016758">
    <property type="term" value="F:hexosyltransferase activity"/>
    <property type="evidence" value="ECO:0007669"/>
    <property type="project" value="InterPro"/>
</dbReference>
<dbReference type="Gene3D" id="3.90.550.50">
    <property type="match status" value="1"/>
</dbReference>
<evidence type="ECO:0000313" key="14">
    <source>
        <dbReference type="EMBL" id="CAF4315297.1"/>
    </source>
</evidence>
<dbReference type="EMBL" id="CAJNOQ010018868">
    <property type="protein sequence ID" value="CAF1438216.1"/>
    <property type="molecule type" value="Genomic_DNA"/>
</dbReference>
<keyword evidence="7 10" id="KW-1133">Transmembrane helix</keyword>
<evidence type="ECO:0000256" key="6">
    <source>
        <dbReference type="ARBA" id="ARBA00022968"/>
    </source>
</evidence>
<dbReference type="EMBL" id="CAJOBA010002778">
    <property type="protein sequence ID" value="CAF3659153.1"/>
    <property type="molecule type" value="Genomic_DNA"/>
</dbReference>
<evidence type="ECO:0000313" key="12">
    <source>
        <dbReference type="EMBL" id="CAF1438216.1"/>
    </source>
</evidence>
<gene>
    <name evidence="12" type="ORF">GPM918_LOCUS34276</name>
    <name evidence="11" type="ORF">OVA965_LOCUS8305</name>
    <name evidence="14" type="ORF">SRO942_LOCUS34975</name>
    <name evidence="13" type="ORF">TMI583_LOCUS8301</name>
</gene>
<feature type="transmembrane region" description="Helical" evidence="10">
    <location>
        <begin position="21"/>
        <end position="41"/>
    </location>
</feature>
<comment type="caution">
    <text evidence="12">The sequence shown here is derived from an EMBL/GenBank/DDBJ whole genome shotgun (WGS) entry which is preliminary data.</text>
</comment>
<evidence type="ECO:0000313" key="15">
    <source>
        <dbReference type="Proteomes" id="UP000663829"/>
    </source>
</evidence>
<evidence type="ECO:0000313" key="13">
    <source>
        <dbReference type="EMBL" id="CAF3659153.1"/>
    </source>
</evidence>
<keyword evidence="15" id="KW-1185">Reference proteome</keyword>
<dbReference type="EMBL" id="CAJNOK010002777">
    <property type="protein sequence ID" value="CAF0874565.1"/>
    <property type="molecule type" value="Genomic_DNA"/>
</dbReference>
<dbReference type="PANTHER" id="PTHR11214">
    <property type="entry name" value="BETA-1,3-N-ACETYLGLUCOSAMINYLTRANSFERASE"/>
    <property type="match status" value="1"/>
</dbReference>
<evidence type="ECO:0000256" key="4">
    <source>
        <dbReference type="ARBA" id="ARBA00022679"/>
    </source>
</evidence>
<keyword evidence="9 10" id="KW-0472">Membrane</keyword>
<dbReference type="Pfam" id="PF01762">
    <property type="entry name" value="Galactosyl_T"/>
    <property type="match status" value="1"/>
</dbReference>
<evidence type="ECO:0000256" key="5">
    <source>
        <dbReference type="ARBA" id="ARBA00022692"/>
    </source>
</evidence>
<reference evidence="12" key="1">
    <citation type="submission" date="2021-02" db="EMBL/GenBank/DDBJ databases">
        <authorList>
            <person name="Nowell W R."/>
        </authorList>
    </citation>
    <scope>NUCLEOTIDE SEQUENCE</scope>
</reference>
<keyword evidence="5 10" id="KW-0812">Transmembrane</keyword>
<evidence type="ECO:0000256" key="3">
    <source>
        <dbReference type="ARBA" id="ARBA00022676"/>
    </source>
</evidence>
<evidence type="ECO:0000256" key="10">
    <source>
        <dbReference type="RuleBase" id="RU363063"/>
    </source>
</evidence>
<sequence>MIVLPETRSITFAVKFSVERFVVILCLLVISLVLYISLLLLNNNRSQFFKHAISKNKAIWWSLNKKFIIKFQDFDKEFVQQQQQSLESANIVERFLYNNPPNTKNPICSRTNRAQGINLLMILVLSRALNFDYRMAIRSTWGRNIQRNGLQIQTVFFVGTDDSSQYAIRNEQVMFNDVVEVGIPENYPFVSHKELATLQWTRLFCPWTEFIFRADDDILLDTFLLTKYIKHHLYNISEENDGIYGWFRFNNSVHRMDKWAVTRQEYPSKIYPPYTFGIGYLMTNKTCLELVNAAKAPHHAVIRIGDVYITGILRELANVKYFDFIGLDYSYTFYDVLPCDDLFMDNPKLLICMSKLHVGIKGDPDEFFDVWDVILTRQSERNKITSKH</sequence>
<comment type="similarity">
    <text evidence="2 10">Belongs to the glycosyltransferase 31 family.</text>
</comment>
<accession>A0A815NWH9</accession>
<evidence type="ECO:0000256" key="2">
    <source>
        <dbReference type="ARBA" id="ARBA00008661"/>
    </source>
</evidence>
<keyword evidence="3 10" id="KW-0328">Glycosyltransferase</keyword>
<proteinExistence type="inferred from homology"/>
<evidence type="ECO:0000256" key="9">
    <source>
        <dbReference type="ARBA" id="ARBA00023136"/>
    </source>
</evidence>
<dbReference type="EMBL" id="CAJOBC010084311">
    <property type="protein sequence ID" value="CAF4315297.1"/>
    <property type="molecule type" value="Genomic_DNA"/>
</dbReference>
<dbReference type="PANTHER" id="PTHR11214:SF378">
    <property type="entry name" value="BETA-1,3-GALACTOSYLTRANSFERASE 4"/>
    <property type="match status" value="1"/>
</dbReference>
<keyword evidence="6 10" id="KW-0735">Signal-anchor</keyword>
<evidence type="ECO:0000256" key="8">
    <source>
        <dbReference type="ARBA" id="ARBA00023034"/>
    </source>
</evidence>
<organism evidence="12 15">
    <name type="scientific">Didymodactylos carnosus</name>
    <dbReference type="NCBI Taxonomy" id="1234261"/>
    <lineage>
        <taxon>Eukaryota</taxon>
        <taxon>Metazoa</taxon>
        <taxon>Spiralia</taxon>
        <taxon>Gnathifera</taxon>
        <taxon>Rotifera</taxon>
        <taxon>Eurotatoria</taxon>
        <taxon>Bdelloidea</taxon>
        <taxon>Philodinida</taxon>
        <taxon>Philodinidae</taxon>
        <taxon>Didymodactylos</taxon>
    </lineage>
</organism>
<dbReference type="Proteomes" id="UP000663829">
    <property type="component" value="Unassembled WGS sequence"/>
</dbReference>
<dbReference type="Proteomes" id="UP000681722">
    <property type="component" value="Unassembled WGS sequence"/>
</dbReference>
<comment type="subcellular location">
    <subcellularLocation>
        <location evidence="1 10">Golgi apparatus membrane</location>
        <topology evidence="1 10">Single-pass type II membrane protein</topology>
    </subcellularLocation>
</comment>
<evidence type="ECO:0000313" key="11">
    <source>
        <dbReference type="EMBL" id="CAF0874565.1"/>
    </source>
</evidence>